<dbReference type="RefSeq" id="WP_160883681.1">
    <property type="nucleotide sequence ID" value="NZ_WURB01000003.1"/>
</dbReference>
<dbReference type="Proteomes" id="UP000436483">
    <property type="component" value="Unassembled WGS sequence"/>
</dbReference>
<reference evidence="1 2" key="2">
    <citation type="submission" date="2020-01" db="EMBL/GenBank/DDBJ databases">
        <title>Microvirga sp. nov., an arsenate reduction bacterium isolated from Tibet hotspring sediments.</title>
        <authorList>
            <person name="Xian W.-D."/>
            <person name="Li W.-J."/>
        </authorList>
    </citation>
    <scope>NUCLEOTIDE SEQUENCE [LARGE SCALE GENOMIC DNA]</scope>
    <source>
        <strain evidence="1 2">KCTC 23863</strain>
    </source>
</reference>
<dbReference type="EMBL" id="WURB01000003">
    <property type="protein sequence ID" value="MXQ11088.1"/>
    <property type="molecule type" value="Genomic_DNA"/>
</dbReference>
<evidence type="ECO:0000313" key="2">
    <source>
        <dbReference type="Proteomes" id="UP000436483"/>
    </source>
</evidence>
<proteinExistence type="predicted"/>
<protein>
    <submittedName>
        <fullName evidence="1">Uncharacterized protein</fullName>
    </submittedName>
</protein>
<keyword evidence="2" id="KW-1185">Reference proteome</keyword>
<sequence length="108" mass="11450">MTATAQISVQEVRDAVLVPNAASRFAPPASTAQQRRSLPGALLRRMPQFRPASQKAAMGADRRIWVLQNGEPAAVSVTTGATDGRKMEIGRVGIMPGQHVSVDSVTAK</sequence>
<dbReference type="OrthoDB" id="9791520at2"/>
<organism evidence="1 2">
    <name type="scientific">Microvirga makkahensis</name>
    <dbReference type="NCBI Taxonomy" id="1128670"/>
    <lineage>
        <taxon>Bacteria</taxon>
        <taxon>Pseudomonadati</taxon>
        <taxon>Pseudomonadota</taxon>
        <taxon>Alphaproteobacteria</taxon>
        <taxon>Hyphomicrobiales</taxon>
        <taxon>Methylobacteriaceae</taxon>
        <taxon>Microvirga</taxon>
    </lineage>
</organism>
<dbReference type="AlphaFoldDB" id="A0A7X3SND8"/>
<name>A0A7X3SND8_9HYPH</name>
<comment type="caution">
    <text evidence="1">The sequence shown here is derived from an EMBL/GenBank/DDBJ whole genome shotgun (WGS) entry which is preliminary data.</text>
</comment>
<evidence type="ECO:0000313" key="1">
    <source>
        <dbReference type="EMBL" id="MXQ11088.1"/>
    </source>
</evidence>
<accession>A0A7X3SND8</accession>
<reference evidence="1 2" key="1">
    <citation type="submission" date="2019-12" db="EMBL/GenBank/DDBJ databases">
        <authorList>
            <person name="Yuan C.-G."/>
        </authorList>
    </citation>
    <scope>NUCLEOTIDE SEQUENCE [LARGE SCALE GENOMIC DNA]</scope>
    <source>
        <strain evidence="1 2">KCTC 23863</strain>
    </source>
</reference>
<dbReference type="Gene3D" id="2.40.420.20">
    <property type="match status" value="1"/>
</dbReference>
<gene>
    <name evidence="1" type="ORF">GR328_06400</name>
</gene>